<evidence type="ECO:0000313" key="2">
    <source>
        <dbReference type="EMBL" id="RRT54307.1"/>
    </source>
</evidence>
<feature type="compositionally biased region" description="Basic and acidic residues" evidence="1">
    <location>
        <begin position="69"/>
        <end position="85"/>
    </location>
</feature>
<organism evidence="2 3">
    <name type="scientific">Ensete ventricosum</name>
    <name type="common">Abyssinian banana</name>
    <name type="synonym">Musa ensete</name>
    <dbReference type="NCBI Taxonomy" id="4639"/>
    <lineage>
        <taxon>Eukaryota</taxon>
        <taxon>Viridiplantae</taxon>
        <taxon>Streptophyta</taxon>
        <taxon>Embryophyta</taxon>
        <taxon>Tracheophyta</taxon>
        <taxon>Spermatophyta</taxon>
        <taxon>Magnoliopsida</taxon>
        <taxon>Liliopsida</taxon>
        <taxon>Zingiberales</taxon>
        <taxon>Musaceae</taxon>
        <taxon>Ensete</taxon>
    </lineage>
</organism>
<gene>
    <name evidence="2" type="ORF">B296_00036835</name>
</gene>
<accession>A0A426YRE9</accession>
<name>A0A426YRE9_ENSVE</name>
<feature type="compositionally biased region" description="Acidic residues" evidence="1">
    <location>
        <begin position="1"/>
        <end position="10"/>
    </location>
</feature>
<feature type="compositionally biased region" description="Basic and acidic residues" evidence="1">
    <location>
        <begin position="16"/>
        <end position="37"/>
    </location>
</feature>
<protein>
    <submittedName>
        <fullName evidence="2">Uncharacterized protein</fullName>
    </submittedName>
</protein>
<evidence type="ECO:0000256" key="1">
    <source>
        <dbReference type="SAM" id="MobiDB-lite"/>
    </source>
</evidence>
<evidence type="ECO:0000313" key="3">
    <source>
        <dbReference type="Proteomes" id="UP000287651"/>
    </source>
</evidence>
<comment type="caution">
    <text evidence="2">The sequence shown here is derived from an EMBL/GenBank/DDBJ whole genome shotgun (WGS) entry which is preliminary data.</text>
</comment>
<feature type="region of interest" description="Disordered" evidence="1">
    <location>
        <begin position="1"/>
        <end position="85"/>
    </location>
</feature>
<dbReference type="Proteomes" id="UP000287651">
    <property type="component" value="Unassembled WGS sequence"/>
</dbReference>
<dbReference type="AlphaFoldDB" id="A0A426YRE9"/>
<dbReference type="EMBL" id="AMZH03010667">
    <property type="protein sequence ID" value="RRT54307.1"/>
    <property type="molecule type" value="Genomic_DNA"/>
</dbReference>
<proteinExistence type="predicted"/>
<reference evidence="2 3" key="1">
    <citation type="journal article" date="2014" name="Agronomy (Basel)">
        <title>A Draft Genome Sequence for Ensete ventricosum, the Drought-Tolerant Tree Against Hunger.</title>
        <authorList>
            <person name="Harrison J."/>
            <person name="Moore K.A."/>
            <person name="Paszkiewicz K."/>
            <person name="Jones T."/>
            <person name="Grant M."/>
            <person name="Ambacheew D."/>
            <person name="Muzemil S."/>
            <person name="Studholme D.J."/>
        </authorList>
    </citation>
    <scope>NUCLEOTIDE SEQUENCE [LARGE SCALE GENOMIC DNA]</scope>
</reference>
<sequence length="85" mass="9344">MYSLGGEEEIGVNGEGEERRGARTEGHRKRAMQEEATPRSIFVPPPPFPVAHLGGPTAPSPPRLPKQVHRVDPTRGHDDRVCVQL</sequence>